<dbReference type="PANTHER" id="PTHR24372:SF80">
    <property type="entry name" value="FI21465P1-RELATED"/>
    <property type="match status" value="1"/>
</dbReference>
<dbReference type="Pfam" id="PF13855">
    <property type="entry name" value="LRR_8"/>
    <property type="match status" value="2"/>
</dbReference>
<feature type="domain" description="G-protein coupled receptors family 1 profile" evidence="14">
    <location>
        <begin position="337"/>
        <end position="597"/>
    </location>
</feature>
<dbReference type="Gene3D" id="3.80.10.10">
    <property type="entry name" value="Ribonuclease Inhibitor"/>
    <property type="match status" value="2"/>
</dbReference>
<sequence length="673" mass="76682">MHDDDDKNCTLAYNGTCVCERRDIFCHLRGLNMVPTDIPKERIEILDFTHNNFEVLSPEVFKSIAHHDIEKLSFVHCNIRSITEKAFYELTRVKHLQINNNGFELIPKDLFPPENVIESLSLMYDNLSKIAAEAFDNLKQLEMLDLRGNRLKTIERRLLLPLERLEKLFLQENQIEKIAVDNFPHLPVYSLSLVDNRIQVLDEETFSKLPQLRFLFLSGNRLITVKRGIFANLTNLEVLALNDNSIEEIEIGVFEDTLNLSSLKLEHNKFKTLDKKVLLPLKKLPYIYFDRFELCKAATHVRVCYPKGDGISSQEHLLDNPLLRASVWIMGGIGCTGNIVVLLSRLIVPTNNVVHSLYLRNLALSDLLMGIYLFTIAGVDRHYRGVYLRYEFTWRHSLMCNLCGFLSTLSCESSVLILTLVTWDRFVSVTQPLARRQPSAKAAATTLLILWSFASLVAFAPLSEVMERYFGDEFYGSNGVCLSLHIHDPYAKGWEYSAMMFILVNALALIFISYAYLRMINEIKASGVACRSTRQSQDSDKVAQRFGIIVLTDSLCWVPVIIVKLTALSGVPIPPDLYAWLAIFILPINSALNPILYTLTTTVFKKQVHKIVNSFLNKRRLGDHHHSATESGFSLSLGVFPLRNSTRRFLAYKETQSSLTHSKECCRKNPAAV</sequence>
<evidence type="ECO:0000256" key="11">
    <source>
        <dbReference type="ARBA" id="ARBA00023224"/>
    </source>
</evidence>
<dbReference type="SUPFAM" id="SSF52058">
    <property type="entry name" value="L domain-like"/>
    <property type="match status" value="1"/>
</dbReference>
<dbReference type="PROSITE" id="PS51450">
    <property type="entry name" value="LRR"/>
    <property type="match status" value="1"/>
</dbReference>
<evidence type="ECO:0000313" key="16">
    <source>
        <dbReference type="Proteomes" id="UP001516400"/>
    </source>
</evidence>
<dbReference type="FunFam" id="1.20.1070.10:FF:000023">
    <property type="entry name" value="Relaxin family peptide receptor 1"/>
    <property type="match status" value="1"/>
</dbReference>
<proteinExistence type="inferred from homology"/>
<reference evidence="15 16" key="1">
    <citation type="journal article" date="2021" name="BMC Biol.">
        <title>Horizontally acquired antibacterial genes associated with adaptive radiation of ladybird beetles.</title>
        <authorList>
            <person name="Li H.S."/>
            <person name="Tang X.F."/>
            <person name="Huang Y.H."/>
            <person name="Xu Z.Y."/>
            <person name="Chen M.L."/>
            <person name="Du X.Y."/>
            <person name="Qiu B.Y."/>
            <person name="Chen P.T."/>
            <person name="Zhang W."/>
            <person name="Slipinski A."/>
            <person name="Escalona H.E."/>
            <person name="Waterhouse R.M."/>
            <person name="Zwick A."/>
            <person name="Pang H."/>
        </authorList>
    </citation>
    <scope>NUCLEOTIDE SEQUENCE [LARGE SCALE GENOMIC DNA]</scope>
    <source>
        <strain evidence="15">SYSU2018</strain>
    </source>
</reference>
<dbReference type="InterPro" id="IPR003591">
    <property type="entry name" value="Leu-rich_rpt_typical-subtyp"/>
</dbReference>
<dbReference type="EMBL" id="JABFTP020000042">
    <property type="protein sequence ID" value="KAL3271130.1"/>
    <property type="molecule type" value="Genomic_DNA"/>
</dbReference>
<keyword evidence="4" id="KW-0433">Leucine-rich repeat</keyword>
<dbReference type="PANTHER" id="PTHR24372">
    <property type="entry name" value="GLYCOPROTEIN HORMONE RECEPTOR"/>
    <property type="match status" value="1"/>
</dbReference>
<keyword evidence="6" id="KW-0677">Repeat</keyword>
<dbReference type="Pfam" id="PF00001">
    <property type="entry name" value="7tm_1"/>
    <property type="match status" value="1"/>
</dbReference>
<dbReference type="GO" id="GO:0004930">
    <property type="term" value="F:G protein-coupled receptor activity"/>
    <property type="evidence" value="ECO:0007669"/>
    <property type="project" value="UniProtKB-KW"/>
</dbReference>
<dbReference type="SUPFAM" id="SSF81321">
    <property type="entry name" value="Family A G protein-coupled receptor-like"/>
    <property type="match status" value="1"/>
</dbReference>
<gene>
    <name evidence="15" type="ORF">HHI36_021627</name>
</gene>
<comment type="similarity">
    <text evidence="2 12">Belongs to the G-protein coupled receptor 1 family.</text>
</comment>
<dbReference type="SMART" id="SM00369">
    <property type="entry name" value="LRR_TYP"/>
    <property type="match status" value="7"/>
</dbReference>
<evidence type="ECO:0000256" key="6">
    <source>
        <dbReference type="ARBA" id="ARBA00022737"/>
    </source>
</evidence>
<keyword evidence="7 13" id="KW-1133">Transmembrane helix</keyword>
<feature type="transmembrane region" description="Helical" evidence="13">
    <location>
        <begin position="496"/>
        <end position="517"/>
    </location>
</feature>
<keyword evidence="3" id="KW-1003">Cell membrane</keyword>
<dbReference type="InterPro" id="IPR000276">
    <property type="entry name" value="GPCR_Rhodpsn"/>
</dbReference>
<evidence type="ECO:0000256" key="3">
    <source>
        <dbReference type="ARBA" id="ARBA00022475"/>
    </source>
</evidence>
<accession>A0ABD2MY46</accession>
<dbReference type="AlphaFoldDB" id="A0ABD2MY46"/>
<dbReference type="GO" id="GO:0005886">
    <property type="term" value="C:plasma membrane"/>
    <property type="evidence" value="ECO:0007669"/>
    <property type="project" value="UniProtKB-SubCell"/>
</dbReference>
<evidence type="ECO:0000256" key="9">
    <source>
        <dbReference type="ARBA" id="ARBA00023136"/>
    </source>
</evidence>
<comment type="caution">
    <text evidence="15">The sequence shown here is derived from an EMBL/GenBank/DDBJ whole genome shotgun (WGS) entry which is preliminary data.</text>
</comment>
<evidence type="ECO:0000256" key="8">
    <source>
        <dbReference type="ARBA" id="ARBA00023040"/>
    </source>
</evidence>
<dbReference type="PROSITE" id="PS50262">
    <property type="entry name" value="G_PROTEIN_RECEP_F1_2"/>
    <property type="match status" value="1"/>
</dbReference>
<evidence type="ECO:0000256" key="5">
    <source>
        <dbReference type="ARBA" id="ARBA00022692"/>
    </source>
</evidence>
<evidence type="ECO:0000313" key="15">
    <source>
        <dbReference type="EMBL" id="KAL3271130.1"/>
    </source>
</evidence>
<comment type="subcellular location">
    <subcellularLocation>
        <location evidence="1">Cell membrane</location>
        <topology evidence="1">Multi-pass membrane protein</topology>
    </subcellularLocation>
</comment>
<dbReference type="CDD" id="cd15137">
    <property type="entry name" value="7tmA_Relaxin_R"/>
    <property type="match status" value="1"/>
</dbReference>
<name>A0ABD2MY46_9CUCU</name>
<keyword evidence="16" id="KW-1185">Reference proteome</keyword>
<keyword evidence="11 12" id="KW-0807">Transducer</keyword>
<keyword evidence="8 12" id="KW-0297">G-protein coupled receptor</keyword>
<feature type="transmembrane region" description="Helical" evidence="13">
    <location>
        <begin position="357"/>
        <end position="376"/>
    </location>
</feature>
<keyword evidence="10 12" id="KW-0675">Receptor</keyword>
<evidence type="ECO:0000256" key="1">
    <source>
        <dbReference type="ARBA" id="ARBA00004651"/>
    </source>
</evidence>
<dbReference type="InterPro" id="IPR017452">
    <property type="entry name" value="GPCR_Rhodpsn_7TM"/>
</dbReference>
<feature type="transmembrane region" description="Helical" evidence="13">
    <location>
        <begin position="442"/>
        <end position="462"/>
    </location>
</feature>
<dbReference type="PRINTS" id="PR00237">
    <property type="entry name" value="GPCRRHODOPSN"/>
</dbReference>
<evidence type="ECO:0000256" key="13">
    <source>
        <dbReference type="SAM" id="Phobius"/>
    </source>
</evidence>
<feature type="transmembrane region" description="Helical" evidence="13">
    <location>
        <begin position="577"/>
        <end position="600"/>
    </location>
</feature>
<dbReference type="Proteomes" id="UP001516400">
    <property type="component" value="Unassembled WGS sequence"/>
</dbReference>
<evidence type="ECO:0000259" key="14">
    <source>
        <dbReference type="PROSITE" id="PS50262"/>
    </source>
</evidence>
<evidence type="ECO:0000256" key="10">
    <source>
        <dbReference type="ARBA" id="ARBA00023170"/>
    </source>
</evidence>
<feature type="transmembrane region" description="Helical" evidence="13">
    <location>
        <begin position="327"/>
        <end position="348"/>
    </location>
</feature>
<dbReference type="Gene3D" id="1.20.1070.10">
    <property type="entry name" value="Rhodopsin 7-helix transmembrane proteins"/>
    <property type="match status" value="1"/>
</dbReference>
<evidence type="ECO:0000256" key="2">
    <source>
        <dbReference type="ARBA" id="ARBA00010663"/>
    </source>
</evidence>
<organism evidence="15 16">
    <name type="scientific">Cryptolaemus montrouzieri</name>
    <dbReference type="NCBI Taxonomy" id="559131"/>
    <lineage>
        <taxon>Eukaryota</taxon>
        <taxon>Metazoa</taxon>
        <taxon>Ecdysozoa</taxon>
        <taxon>Arthropoda</taxon>
        <taxon>Hexapoda</taxon>
        <taxon>Insecta</taxon>
        <taxon>Pterygota</taxon>
        <taxon>Neoptera</taxon>
        <taxon>Endopterygota</taxon>
        <taxon>Coleoptera</taxon>
        <taxon>Polyphaga</taxon>
        <taxon>Cucujiformia</taxon>
        <taxon>Coccinelloidea</taxon>
        <taxon>Coccinellidae</taxon>
        <taxon>Scymninae</taxon>
        <taxon>Scymnini</taxon>
        <taxon>Cryptolaemus</taxon>
    </lineage>
</organism>
<keyword evidence="9 13" id="KW-0472">Membrane</keyword>
<feature type="transmembrane region" description="Helical" evidence="13">
    <location>
        <begin position="546"/>
        <end position="565"/>
    </location>
</feature>
<keyword evidence="5 12" id="KW-0812">Transmembrane</keyword>
<feature type="transmembrane region" description="Helical" evidence="13">
    <location>
        <begin position="396"/>
        <end position="421"/>
    </location>
</feature>
<evidence type="ECO:0000256" key="12">
    <source>
        <dbReference type="RuleBase" id="RU000688"/>
    </source>
</evidence>
<dbReference type="PROSITE" id="PS00237">
    <property type="entry name" value="G_PROTEIN_RECEP_F1_1"/>
    <property type="match status" value="1"/>
</dbReference>
<protein>
    <recommendedName>
        <fullName evidence="14">G-protein coupled receptors family 1 profile domain-containing protein</fullName>
    </recommendedName>
</protein>
<evidence type="ECO:0000256" key="7">
    <source>
        <dbReference type="ARBA" id="ARBA00022989"/>
    </source>
</evidence>
<evidence type="ECO:0000256" key="4">
    <source>
        <dbReference type="ARBA" id="ARBA00022614"/>
    </source>
</evidence>
<dbReference type="InterPro" id="IPR001611">
    <property type="entry name" value="Leu-rich_rpt"/>
</dbReference>
<dbReference type="InterPro" id="IPR032675">
    <property type="entry name" value="LRR_dom_sf"/>
</dbReference>